<feature type="region of interest" description="Disordered" evidence="1">
    <location>
        <begin position="565"/>
        <end position="618"/>
    </location>
</feature>
<comment type="caution">
    <text evidence="2">The sequence shown here is derived from an EMBL/GenBank/DDBJ whole genome shotgun (WGS) entry which is preliminary data.</text>
</comment>
<feature type="compositionally biased region" description="Low complexity" evidence="1">
    <location>
        <begin position="63"/>
        <end position="86"/>
    </location>
</feature>
<keyword evidence="3" id="KW-1185">Reference proteome</keyword>
<organism evidence="2 3">
    <name type="scientific">Clohesyomyces aquaticus</name>
    <dbReference type="NCBI Taxonomy" id="1231657"/>
    <lineage>
        <taxon>Eukaryota</taxon>
        <taxon>Fungi</taxon>
        <taxon>Dikarya</taxon>
        <taxon>Ascomycota</taxon>
        <taxon>Pezizomycotina</taxon>
        <taxon>Dothideomycetes</taxon>
        <taxon>Pleosporomycetidae</taxon>
        <taxon>Pleosporales</taxon>
        <taxon>Lindgomycetaceae</taxon>
        <taxon>Clohesyomyces</taxon>
    </lineage>
</organism>
<dbReference type="PANTHER" id="PTHR16220:SF0">
    <property type="entry name" value="WD REPEAT-CONTAINING PROTEIN WRAP73"/>
    <property type="match status" value="1"/>
</dbReference>
<dbReference type="GO" id="GO:0005815">
    <property type="term" value="C:microtubule organizing center"/>
    <property type="evidence" value="ECO:0007669"/>
    <property type="project" value="TreeGrafter"/>
</dbReference>
<dbReference type="PANTHER" id="PTHR16220">
    <property type="entry name" value="WD REPEAT PROTEIN 8-RELATED"/>
    <property type="match status" value="1"/>
</dbReference>
<dbReference type="EMBL" id="MCFA01000042">
    <property type="protein sequence ID" value="ORY13390.1"/>
    <property type="molecule type" value="Genomic_DNA"/>
</dbReference>
<dbReference type="SUPFAM" id="SSF82171">
    <property type="entry name" value="DPP6 N-terminal domain-like"/>
    <property type="match status" value="1"/>
</dbReference>
<evidence type="ECO:0000313" key="2">
    <source>
        <dbReference type="EMBL" id="ORY13390.1"/>
    </source>
</evidence>
<evidence type="ECO:0008006" key="4">
    <source>
        <dbReference type="Google" id="ProtNLM"/>
    </source>
</evidence>
<dbReference type="GO" id="GO:1990811">
    <property type="term" value="C:MWP complex"/>
    <property type="evidence" value="ECO:0007669"/>
    <property type="project" value="TreeGrafter"/>
</dbReference>
<dbReference type="STRING" id="1231657.A0A1Y1ZT59"/>
<dbReference type="InterPro" id="IPR015943">
    <property type="entry name" value="WD40/YVTN_repeat-like_dom_sf"/>
</dbReference>
<name>A0A1Y1ZT59_9PLEO</name>
<protein>
    <recommendedName>
        <fullName evidence="4">WD40-repeat-containing domain protein</fullName>
    </recommendedName>
</protein>
<proteinExistence type="predicted"/>
<feature type="region of interest" description="Disordered" evidence="1">
    <location>
        <begin position="344"/>
        <end position="363"/>
    </location>
</feature>
<sequence>MEDMEVSHQLKANSLCLPSPTSTHTAALSGARLQIRSLATLEIIRSIPLPSSHDLRNSRLCWSPPTRSTPDAATPPRRAHAPTARSSRVLVADDETTRVYDLRDGKWNAVISNGSGGMGKNVHVEFGANEDEVVVFSDFQSKVTVWCLRSGRTVEIKDPKFSTRRGWGYRPCGEDGAEEDECRGARGRSGVLAVLCRNAGQDVLMMLASGSYKVLKRVELRTVDALGLKWSGDGRWIAVWDSPGSGYNLHVYTADGHLYRSMQREASAMVSEFEIEGLGIKTTEWLPGNEYLAVGGWDRRVRMLSTRTFTPALFLDHTAQICVPTCQVYTEQVDATGSRTYALDPQPITPPKVEPSKDDKTATPKKGISIIAANKDSTLIATRDDSTPTTVWIWDLRTLRPKTILIQHSPIKTLQWHPTHPSLLLIQTTHDSATLYLYSAPSSISHSTSSTTTPGPPAILDLSDQISKSAGSIPSKWFATWLPISSPSPTDKKPVFIFGHQQGHILVWPQGKDQILKFEHEDGEESEDSLYDILTGRTPVPRLRQTMREEGDSEMENSVFVGEEQEQEEGLMEHDDSVGSSSFEDTFRERKRAVSRTGGGAGGGRSRVFDESGMDEMF</sequence>
<evidence type="ECO:0000256" key="1">
    <source>
        <dbReference type="SAM" id="MobiDB-lite"/>
    </source>
</evidence>
<reference evidence="2 3" key="1">
    <citation type="submission" date="2016-07" db="EMBL/GenBank/DDBJ databases">
        <title>Pervasive Adenine N6-methylation of Active Genes in Fungi.</title>
        <authorList>
            <consortium name="DOE Joint Genome Institute"/>
            <person name="Mondo S.J."/>
            <person name="Dannebaum R.O."/>
            <person name="Kuo R.C."/>
            <person name="Labutti K."/>
            <person name="Haridas S."/>
            <person name="Kuo A."/>
            <person name="Salamov A."/>
            <person name="Ahrendt S.R."/>
            <person name="Lipzen A."/>
            <person name="Sullivan W."/>
            <person name="Andreopoulos W.B."/>
            <person name="Clum A."/>
            <person name="Lindquist E."/>
            <person name="Daum C."/>
            <person name="Ramamoorthy G.K."/>
            <person name="Gryganskyi A."/>
            <person name="Culley D."/>
            <person name="Magnuson J.K."/>
            <person name="James T.Y."/>
            <person name="O'Malley M.A."/>
            <person name="Stajich J.E."/>
            <person name="Spatafora J.W."/>
            <person name="Visel A."/>
            <person name="Grigoriev I.V."/>
        </authorList>
    </citation>
    <scope>NUCLEOTIDE SEQUENCE [LARGE SCALE GENOMIC DNA]</scope>
    <source>
        <strain evidence="2 3">CBS 115471</strain>
    </source>
</reference>
<gene>
    <name evidence="2" type="ORF">BCR34DRAFT_586540</name>
</gene>
<dbReference type="OrthoDB" id="308690at2759"/>
<dbReference type="AlphaFoldDB" id="A0A1Y1ZT59"/>
<dbReference type="InterPro" id="IPR052778">
    <property type="entry name" value="Centrosome-WD_assoc"/>
</dbReference>
<dbReference type="Gene3D" id="2.130.10.10">
    <property type="entry name" value="YVTN repeat-like/Quinoprotein amine dehydrogenase"/>
    <property type="match status" value="2"/>
</dbReference>
<dbReference type="GO" id="GO:1990810">
    <property type="term" value="P:microtubule anchoring at mitotic spindle pole body"/>
    <property type="evidence" value="ECO:0007669"/>
    <property type="project" value="TreeGrafter"/>
</dbReference>
<dbReference type="Proteomes" id="UP000193144">
    <property type="component" value="Unassembled WGS sequence"/>
</dbReference>
<feature type="region of interest" description="Disordered" evidence="1">
    <location>
        <begin position="58"/>
        <end position="86"/>
    </location>
</feature>
<evidence type="ECO:0000313" key="3">
    <source>
        <dbReference type="Proteomes" id="UP000193144"/>
    </source>
</evidence>
<accession>A0A1Y1ZT59</accession>